<dbReference type="InterPro" id="IPR050861">
    <property type="entry name" value="Dihydroxyacetone_Kinase"/>
</dbReference>
<dbReference type="Pfam" id="PF02733">
    <property type="entry name" value="Dak1"/>
    <property type="match status" value="1"/>
</dbReference>
<dbReference type="Gene3D" id="3.40.50.10440">
    <property type="entry name" value="Dihydroxyacetone kinase, domain 1"/>
    <property type="match status" value="1"/>
</dbReference>
<dbReference type="Pfam" id="PF02734">
    <property type="entry name" value="Dak2"/>
    <property type="match status" value="1"/>
</dbReference>
<dbReference type="PROSITE" id="PS51480">
    <property type="entry name" value="DHAL"/>
    <property type="match status" value="1"/>
</dbReference>
<keyword evidence="1" id="KW-0808">Transferase</keyword>
<feature type="domain" description="DhaK" evidence="6">
    <location>
        <begin position="32"/>
        <end position="355"/>
    </location>
</feature>
<dbReference type="GO" id="GO:0005829">
    <property type="term" value="C:cytosol"/>
    <property type="evidence" value="ECO:0007669"/>
    <property type="project" value="TreeGrafter"/>
</dbReference>
<organism evidence="7 8">
    <name type="scientific">Mycolicibacterium bacteremicum</name>
    <name type="common">Mycobacterium bacteremicum</name>
    <dbReference type="NCBI Taxonomy" id="564198"/>
    <lineage>
        <taxon>Bacteria</taxon>
        <taxon>Bacillati</taxon>
        <taxon>Actinomycetota</taxon>
        <taxon>Actinomycetes</taxon>
        <taxon>Mycobacteriales</taxon>
        <taxon>Mycobacteriaceae</taxon>
        <taxon>Mycolicibacterium</taxon>
    </lineage>
</organism>
<reference evidence="7 8" key="1">
    <citation type="submission" date="2017-02" db="EMBL/GenBank/DDBJ databases">
        <title>The new phylogeny of genus Mycobacterium.</title>
        <authorList>
            <person name="Tortoli E."/>
            <person name="Trovato A."/>
            <person name="Cirillo D.M."/>
        </authorList>
    </citation>
    <scope>NUCLEOTIDE SEQUENCE [LARGE SCALE GENOMIC DNA]</scope>
    <source>
        <strain evidence="7 8">DSM 45578</strain>
    </source>
</reference>
<evidence type="ECO:0000313" key="7">
    <source>
        <dbReference type="EMBL" id="ORA03796.1"/>
    </source>
</evidence>
<protein>
    <recommendedName>
        <fullName evidence="9">Dihydroxyacetone kinase</fullName>
    </recommendedName>
</protein>
<evidence type="ECO:0000313" key="8">
    <source>
        <dbReference type="Proteomes" id="UP000192366"/>
    </source>
</evidence>
<dbReference type="GO" id="GO:0004371">
    <property type="term" value="F:glycerone kinase activity"/>
    <property type="evidence" value="ECO:0007669"/>
    <property type="project" value="InterPro"/>
</dbReference>
<keyword evidence="2" id="KW-0547">Nucleotide-binding</keyword>
<dbReference type="STRING" id="564198.BST17_16665"/>
<evidence type="ECO:0008006" key="9">
    <source>
        <dbReference type="Google" id="ProtNLM"/>
    </source>
</evidence>
<dbReference type="Gene3D" id="3.30.1180.20">
    <property type="entry name" value="Dihydroxyacetone kinase, domain 2"/>
    <property type="match status" value="1"/>
</dbReference>
<dbReference type="InterPro" id="IPR004006">
    <property type="entry name" value="DhaK_dom"/>
</dbReference>
<evidence type="ECO:0000259" key="5">
    <source>
        <dbReference type="PROSITE" id="PS51480"/>
    </source>
</evidence>
<dbReference type="PANTHER" id="PTHR28629">
    <property type="entry name" value="TRIOKINASE/FMN CYCLASE"/>
    <property type="match status" value="1"/>
</dbReference>
<keyword evidence="4" id="KW-0067">ATP-binding</keyword>
<evidence type="ECO:0000256" key="3">
    <source>
        <dbReference type="ARBA" id="ARBA00022777"/>
    </source>
</evidence>
<dbReference type="SUPFAM" id="SSF101473">
    <property type="entry name" value="DhaL-like"/>
    <property type="match status" value="1"/>
</dbReference>
<dbReference type="Gene3D" id="1.25.40.340">
    <property type="match status" value="1"/>
</dbReference>
<dbReference type="PANTHER" id="PTHR28629:SF4">
    <property type="entry name" value="TRIOKINASE_FMN CYCLASE"/>
    <property type="match status" value="1"/>
</dbReference>
<dbReference type="SMART" id="SM01120">
    <property type="entry name" value="Dak2"/>
    <property type="match status" value="1"/>
</dbReference>
<dbReference type="Proteomes" id="UP000192366">
    <property type="component" value="Unassembled WGS sequence"/>
</dbReference>
<dbReference type="PROSITE" id="PS51481">
    <property type="entry name" value="DHAK"/>
    <property type="match status" value="1"/>
</dbReference>
<evidence type="ECO:0000259" key="6">
    <source>
        <dbReference type="PROSITE" id="PS51481"/>
    </source>
</evidence>
<dbReference type="FunFam" id="1.25.40.340:FF:000002">
    <property type="entry name" value="Dihydroxyacetone kinase, L subunit"/>
    <property type="match status" value="1"/>
</dbReference>
<dbReference type="AlphaFoldDB" id="A0A1W9YUP4"/>
<accession>A0A1W9YUP4</accession>
<comment type="caution">
    <text evidence="7">The sequence shown here is derived from an EMBL/GenBank/DDBJ whole genome shotgun (WGS) entry which is preliminary data.</text>
</comment>
<dbReference type="FunFam" id="3.40.50.10440:FF:000001">
    <property type="entry name" value="Dihydroxyacetone kinase, DhaK subunit"/>
    <property type="match status" value="1"/>
</dbReference>
<dbReference type="EMBL" id="MVHJ01000013">
    <property type="protein sequence ID" value="ORA03796.1"/>
    <property type="molecule type" value="Genomic_DNA"/>
</dbReference>
<name>A0A1W9YUP4_MYCBA</name>
<sequence>MAPDRRHGLIGTVEGVEEQPEGYPLPTNFYSPTPSASKHALSALALTAGVRVGVHRDPVYAWALDPAPTRRVALVSGGGAGHEPMHAGFLGRGGLDAVAPGEVFTSPHNRQIHAASTEVAREGGVLHIVKNYTGDVLNFAIAAERLRGDGIEVDRVLVDDDLGSEGQEVGRRGTGATVVVEKILGAAADRGLTLAELVDLGQAVVASSRSLAVAQRACTTPGADRPAFDVEPGTLEYGVGIHGEAARESIPRPDLDDLVTRMVGELLDSLPATDAGVLVLVNGLGGTGDLELLHVLAETARTLSERGVALRSAVAGTYVSALDMAGFSITLTAVGDEQWLDDWCAPHATTSLPAPVRAETTVTGAEAADADGEPSPWLRGLADDIAEIRDALNDLDRRAGDGDIGTNLDNALRAAVRRGTGAQADLAADLLSLGTAFSEDVGGSSGPLFGLVLTRIAARVASDDAAAPAVAAARGLREGVEAITRAGGARVGDRTMVDALHPAGWDGESPRDTLDDAALAAALAGAVSTAEMVGKRGRSSYVGEKAVGTTDPGALAVVAVLISIVERIDGGTHREELRTRLAGHIRG</sequence>
<evidence type="ECO:0000256" key="1">
    <source>
        <dbReference type="ARBA" id="ARBA00022679"/>
    </source>
</evidence>
<gene>
    <name evidence="7" type="ORF">BST17_16665</name>
</gene>
<proteinExistence type="predicted"/>
<dbReference type="SUPFAM" id="SSF82549">
    <property type="entry name" value="DAK1/DegV-like"/>
    <property type="match status" value="1"/>
</dbReference>
<feature type="domain" description="DhaL" evidence="5">
    <location>
        <begin position="372"/>
        <end position="566"/>
    </location>
</feature>
<dbReference type="InterPro" id="IPR036117">
    <property type="entry name" value="DhaL_dom_sf"/>
</dbReference>
<dbReference type="GO" id="GO:0005524">
    <property type="term" value="F:ATP binding"/>
    <property type="evidence" value="ECO:0007669"/>
    <property type="project" value="UniProtKB-KW"/>
</dbReference>
<dbReference type="InterPro" id="IPR004007">
    <property type="entry name" value="DhaL_dom"/>
</dbReference>
<keyword evidence="8" id="KW-1185">Reference proteome</keyword>
<keyword evidence="3" id="KW-0418">Kinase</keyword>
<dbReference type="GO" id="GO:0019563">
    <property type="term" value="P:glycerol catabolic process"/>
    <property type="evidence" value="ECO:0007669"/>
    <property type="project" value="TreeGrafter"/>
</dbReference>
<evidence type="ECO:0000256" key="4">
    <source>
        <dbReference type="ARBA" id="ARBA00022840"/>
    </source>
</evidence>
<evidence type="ECO:0000256" key="2">
    <source>
        <dbReference type="ARBA" id="ARBA00022741"/>
    </source>
</evidence>